<sequence>MLAQVKPTLLSKLPIRTIDFSNPEDKSQHDKLVSLVERMLDLQKQLAAAKLPQKKTVLNRQIEVTDRQIDEMVYELYGLTEEEIEIVDSGI</sequence>
<gene>
    <name evidence="1" type="ORF">SCARUB_01317</name>
</gene>
<protein>
    <submittedName>
        <fullName evidence="1">Uncharacterized protein</fullName>
    </submittedName>
</protein>
<reference evidence="1 2" key="1">
    <citation type="submission" date="2016-07" db="EMBL/GenBank/DDBJ databases">
        <title>Draft genome of Scalindua rubra, obtained from a brine-seawater interface in the Red Sea, sheds light on salt adaptation in anammox bacteria.</title>
        <authorList>
            <person name="Speth D.R."/>
            <person name="Lagkouvardos I."/>
            <person name="Wang Y."/>
            <person name="Qian P.-Y."/>
            <person name="Dutilh B.E."/>
            <person name="Jetten M.S."/>
        </authorList>
    </citation>
    <scope>NUCLEOTIDE SEQUENCE [LARGE SCALE GENOMIC DNA]</scope>
    <source>
        <strain evidence="1">BSI-1</strain>
    </source>
</reference>
<dbReference type="AlphaFoldDB" id="A0A1E3XD93"/>
<name>A0A1E3XD93_9BACT</name>
<evidence type="ECO:0000313" key="1">
    <source>
        <dbReference type="EMBL" id="ODS33583.1"/>
    </source>
</evidence>
<evidence type="ECO:0000313" key="2">
    <source>
        <dbReference type="Proteomes" id="UP000094056"/>
    </source>
</evidence>
<proteinExistence type="predicted"/>
<dbReference type="Proteomes" id="UP000094056">
    <property type="component" value="Unassembled WGS sequence"/>
</dbReference>
<dbReference type="EMBL" id="MAYW01000025">
    <property type="protein sequence ID" value="ODS33583.1"/>
    <property type="molecule type" value="Genomic_DNA"/>
</dbReference>
<comment type="caution">
    <text evidence="1">The sequence shown here is derived from an EMBL/GenBank/DDBJ whole genome shotgun (WGS) entry which is preliminary data.</text>
</comment>
<accession>A0A1E3XD93</accession>
<organism evidence="1 2">
    <name type="scientific">Candidatus Scalindua rubra</name>
    <dbReference type="NCBI Taxonomy" id="1872076"/>
    <lineage>
        <taxon>Bacteria</taxon>
        <taxon>Pseudomonadati</taxon>
        <taxon>Planctomycetota</taxon>
        <taxon>Candidatus Brocadiia</taxon>
        <taxon>Candidatus Brocadiales</taxon>
        <taxon>Candidatus Scalinduaceae</taxon>
        <taxon>Candidatus Scalindua</taxon>
    </lineage>
</organism>